<proteinExistence type="predicted"/>
<evidence type="ECO:0000313" key="3">
    <source>
        <dbReference type="EMBL" id="HGY56687.1"/>
    </source>
</evidence>
<dbReference type="SUPFAM" id="SSF51735">
    <property type="entry name" value="NAD(P)-binding Rossmann-fold domains"/>
    <property type="match status" value="1"/>
</dbReference>
<dbReference type="Proteomes" id="UP000885779">
    <property type="component" value="Unassembled WGS sequence"/>
</dbReference>
<organism evidence="3">
    <name type="scientific">Caldithrix abyssi</name>
    <dbReference type="NCBI Taxonomy" id="187145"/>
    <lineage>
        <taxon>Bacteria</taxon>
        <taxon>Pseudomonadati</taxon>
        <taxon>Calditrichota</taxon>
        <taxon>Calditrichia</taxon>
        <taxon>Calditrichales</taxon>
        <taxon>Calditrichaceae</taxon>
        <taxon>Caldithrix</taxon>
    </lineage>
</organism>
<dbReference type="EMBL" id="DRQG01000124">
    <property type="protein sequence ID" value="HGY56687.1"/>
    <property type="molecule type" value="Genomic_DNA"/>
</dbReference>
<evidence type="ECO:0000256" key="1">
    <source>
        <dbReference type="ARBA" id="ARBA00023027"/>
    </source>
</evidence>
<evidence type="ECO:0000259" key="2">
    <source>
        <dbReference type="Pfam" id="PF01370"/>
    </source>
</evidence>
<sequence>MNTILVTGAAGFIGFHVSKYLLAEGKKVIGLDIVNDYYDVNLKYARLKQLQENGNFIFYKIDLADKAAVDDLFKKEQPEYVINLAAQAGVRYSLTNPEAYITSNIVGFTNILENCRHNEVKHLVYASSSSVYGANTNMPFSVHHNVDHPVSLYAATKKANELMAHTYSHLYGLPTTGLRFFTVYGPWGRPDMALFLFAKAILNDEPINVFNYGKMRRDFTYIDDIVEGVVRVTKRIPEGNPNWTGDNPDPGTSKAPYKIYNIGNNKPVELQYLIEVLENALGKKAEKNLMPIQPGDVPATYADVDDLINDVGFKPATPIEEGVQKFVDWYLAYHEAK</sequence>
<reference evidence="3" key="1">
    <citation type="journal article" date="2020" name="mSystems">
        <title>Genome- and Community-Level Interaction Insights into Carbon Utilization and Element Cycling Functions of Hydrothermarchaeota in Hydrothermal Sediment.</title>
        <authorList>
            <person name="Zhou Z."/>
            <person name="Liu Y."/>
            <person name="Xu W."/>
            <person name="Pan J."/>
            <person name="Luo Z.H."/>
            <person name="Li M."/>
        </authorList>
    </citation>
    <scope>NUCLEOTIDE SEQUENCE [LARGE SCALE GENOMIC DNA]</scope>
    <source>
        <strain evidence="3">HyVt-577</strain>
    </source>
</reference>
<feature type="domain" description="NAD-dependent epimerase/dehydratase" evidence="2">
    <location>
        <begin position="4"/>
        <end position="240"/>
    </location>
</feature>
<dbReference type="CDD" id="cd05253">
    <property type="entry name" value="UDP_GE_SDE_e"/>
    <property type="match status" value="1"/>
</dbReference>
<dbReference type="InterPro" id="IPR036291">
    <property type="entry name" value="NAD(P)-bd_dom_sf"/>
</dbReference>
<dbReference type="Pfam" id="PF01370">
    <property type="entry name" value="Epimerase"/>
    <property type="match status" value="1"/>
</dbReference>
<accession>A0A7V4WWK5</accession>
<dbReference type="Gene3D" id="3.40.50.720">
    <property type="entry name" value="NAD(P)-binding Rossmann-like Domain"/>
    <property type="match status" value="1"/>
</dbReference>
<gene>
    <name evidence="3" type="ORF">ENK44_13350</name>
</gene>
<name>A0A7V4WWK5_CALAY</name>
<protein>
    <submittedName>
        <fullName evidence="3">NAD-dependent epimerase</fullName>
    </submittedName>
</protein>
<dbReference type="AlphaFoldDB" id="A0A7V4WWK5"/>
<dbReference type="PRINTS" id="PR01713">
    <property type="entry name" value="NUCEPIMERASE"/>
</dbReference>
<dbReference type="PANTHER" id="PTHR43574">
    <property type="entry name" value="EPIMERASE-RELATED"/>
    <property type="match status" value="1"/>
</dbReference>
<comment type="caution">
    <text evidence="3">The sequence shown here is derived from an EMBL/GenBank/DDBJ whole genome shotgun (WGS) entry which is preliminary data.</text>
</comment>
<dbReference type="InterPro" id="IPR001509">
    <property type="entry name" value="Epimerase_deHydtase"/>
</dbReference>
<keyword evidence="1" id="KW-0520">NAD</keyword>